<evidence type="ECO:0000313" key="2">
    <source>
        <dbReference type="Proteomes" id="UP000298416"/>
    </source>
</evidence>
<dbReference type="PANTHER" id="PTHR34576:SF15">
    <property type="entry name" value="MEMBRANE-ASSOCIATED KINASE REGULATOR 6-RELATED"/>
    <property type="match status" value="1"/>
</dbReference>
<evidence type="ECO:0000313" key="1">
    <source>
        <dbReference type="EMBL" id="KAG6434401.1"/>
    </source>
</evidence>
<dbReference type="EMBL" id="PNBA02000002">
    <property type="protein sequence ID" value="KAG6434401.1"/>
    <property type="molecule type" value="Genomic_DNA"/>
</dbReference>
<evidence type="ECO:0008006" key="3">
    <source>
        <dbReference type="Google" id="ProtNLM"/>
    </source>
</evidence>
<keyword evidence="2" id="KW-1185">Reference proteome</keyword>
<reference evidence="1" key="1">
    <citation type="submission" date="2018-01" db="EMBL/GenBank/DDBJ databases">
        <authorList>
            <person name="Mao J.F."/>
        </authorList>
    </citation>
    <scope>NUCLEOTIDE SEQUENCE</scope>
    <source>
        <strain evidence="1">Huo1</strain>
        <tissue evidence="1">Leaf</tissue>
    </source>
</reference>
<accession>A0A8X8YQL3</accession>
<gene>
    <name evidence="1" type="ORF">SASPL_106032</name>
</gene>
<comment type="caution">
    <text evidence="1">The sequence shown here is derived from an EMBL/GenBank/DDBJ whole genome shotgun (WGS) entry which is preliminary data.</text>
</comment>
<proteinExistence type="predicted"/>
<dbReference type="Proteomes" id="UP000298416">
    <property type="component" value="Unassembled WGS sequence"/>
</dbReference>
<dbReference type="PANTHER" id="PTHR34576">
    <property type="entry name" value="MEMBRANE-ASSOCIATED KINASE REGULATOR 6-RELATED"/>
    <property type="match status" value="1"/>
</dbReference>
<name>A0A8X8YQL3_SALSN</name>
<protein>
    <recommendedName>
        <fullName evidence="3">Membrane-associated kinase regulator 6</fullName>
    </recommendedName>
</protein>
<reference evidence="1" key="2">
    <citation type="submission" date="2020-08" db="EMBL/GenBank/DDBJ databases">
        <title>Plant Genome Project.</title>
        <authorList>
            <person name="Zhang R.-G."/>
        </authorList>
    </citation>
    <scope>NUCLEOTIDE SEQUENCE</scope>
    <source>
        <strain evidence="1">Huo1</strain>
        <tissue evidence="1">Leaf</tissue>
    </source>
</reference>
<dbReference type="AlphaFoldDB" id="A0A8X8YQL3"/>
<sequence length="193" mass="21991">MENSLATESFSYSWLTDTPPPPPNLRQIDDNFRFVVPSSPEFVNAGDIFSDGQIMPVYASGKSPRTEAASVPGRNRYYILAKWRRSSKKILHKWLWYVHRRLRCSRKTSRVDDLQRKVLEASPRRSSSAYSAAEFGDFDYCDDFYCLKIEKIPTSMSPCRSSASVCCDVDDNSITEAILYCKKSIGDLCKAEL</sequence>
<dbReference type="InterPro" id="IPR044699">
    <property type="entry name" value="MAKR6"/>
</dbReference>
<organism evidence="1">
    <name type="scientific">Salvia splendens</name>
    <name type="common">Scarlet sage</name>
    <dbReference type="NCBI Taxonomy" id="180675"/>
    <lineage>
        <taxon>Eukaryota</taxon>
        <taxon>Viridiplantae</taxon>
        <taxon>Streptophyta</taxon>
        <taxon>Embryophyta</taxon>
        <taxon>Tracheophyta</taxon>
        <taxon>Spermatophyta</taxon>
        <taxon>Magnoliopsida</taxon>
        <taxon>eudicotyledons</taxon>
        <taxon>Gunneridae</taxon>
        <taxon>Pentapetalae</taxon>
        <taxon>asterids</taxon>
        <taxon>lamiids</taxon>
        <taxon>Lamiales</taxon>
        <taxon>Lamiaceae</taxon>
        <taxon>Nepetoideae</taxon>
        <taxon>Mentheae</taxon>
        <taxon>Salviinae</taxon>
        <taxon>Salvia</taxon>
        <taxon>Salvia subgen. Calosphace</taxon>
        <taxon>core Calosphace</taxon>
    </lineage>
</organism>